<keyword evidence="4 7" id="KW-0472">Membrane</keyword>
<organism evidence="9 10">
    <name type="scientific">Cercospora zeae-maydis SCOH1-5</name>
    <dbReference type="NCBI Taxonomy" id="717836"/>
    <lineage>
        <taxon>Eukaryota</taxon>
        <taxon>Fungi</taxon>
        <taxon>Dikarya</taxon>
        <taxon>Ascomycota</taxon>
        <taxon>Pezizomycotina</taxon>
        <taxon>Dothideomycetes</taxon>
        <taxon>Dothideomycetidae</taxon>
        <taxon>Mycosphaerellales</taxon>
        <taxon>Mycosphaerellaceae</taxon>
        <taxon>Cercospora</taxon>
    </lineage>
</organism>
<proteinExistence type="inferred from homology"/>
<keyword evidence="10" id="KW-1185">Reference proteome</keyword>
<feature type="transmembrane region" description="Helical" evidence="7">
    <location>
        <begin position="226"/>
        <end position="246"/>
    </location>
</feature>
<evidence type="ECO:0000256" key="3">
    <source>
        <dbReference type="ARBA" id="ARBA00022989"/>
    </source>
</evidence>
<evidence type="ECO:0000256" key="5">
    <source>
        <dbReference type="ARBA" id="ARBA00038359"/>
    </source>
</evidence>
<reference evidence="9" key="1">
    <citation type="journal article" date="2020" name="Stud. Mycol.">
        <title>101 Dothideomycetes genomes: a test case for predicting lifestyles and emergence of pathogens.</title>
        <authorList>
            <person name="Haridas S."/>
            <person name="Albert R."/>
            <person name="Binder M."/>
            <person name="Bloem J."/>
            <person name="Labutti K."/>
            <person name="Salamov A."/>
            <person name="Andreopoulos B."/>
            <person name="Baker S."/>
            <person name="Barry K."/>
            <person name="Bills G."/>
            <person name="Bluhm B."/>
            <person name="Cannon C."/>
            <person name="Castanera R."/>
            <person name="Culley D."/>
            <person name="Daum C."/>
            <person name="Ezra D."/>
            <person name="Gonzalez J."/>
            <person name="Henrissat B."/>
            <person name="Kuo A."/>
            <person name="Liang C."/>
            <person name="Lipzen A."/>
            <person name="Lutzoni F."/>
            <person name="Magnuson J."/>
            <person name="Mondo S."/>
            <person name="Nolan M."/>
            <person name="Ohm R."/>
            <person name="Pangilinan J."/>
            <person name="Park H.-J."/>
            <person name="Ramirez L."/>
            <person name="Alfaro M."/>
            <person name="Sun H."/>
            <person name="Tritt A."/>
            <person name="Yoshinaga Y."/>
            <person name="Zwiers L.-H."/>
            <person name="Turgeon B."/>
            <person name="Goodwin S."/>
            <person name="Spatafora J."/>
            <person name="Crous P."/>
            <person name="Grigoriev I."/>
        </authorList>
    </citation>
    <scope>NUCLEOTIDE SEQUENCE</scope>
    <source>
        <strain evidence="9">SCOH1-5</strain>
    </source>
</reference>
<evidence type="ECO:0000313" key="10">
    <source>
        <dbReference type="Proteomes" id="UP000799539"/>
    </source>
</evidence>
<evidence type="ECO:0000256" key="4">
    <source>
        <dbReference type="ARBA" id="ARBA00023136"/>
    </source>
</evidence>
<feature type="transmembrane region" description="Helical" evidence="7">
    <location>
        <begin position="193"/>
        <end position="214"/>
    </location>
</feature>
<dbReference type="GO" id="GO:0016020">
    <property type="term" value="C:membrane"/>
    <property type="evidence" value="ECO:0007669"/>
    <property type="project" value="UniProtKB-SubCell"/>
</dbReference>
<evidence type="ECO:0000313" key="9">
    <source>
        <dbReference type="EMBL" id="KAF2207046.1"/>
    </source>
</evidence>
<evidence type="ECO:0000256" key="1">
    <source>
        <dbReference type="ARBA" id="ARBA00004141"/>
    </source>
</evidence>
<dbReference type="PANTHER" id="PTHR33048:SF123">
    <property type="entry name" value="INTEGRAL MEMBRANE PROTEIN"/>
    <property type="match status" value="1"/>
</dbReference>
<dbReference type="EMBL" id="ML992707">
    <property type="protein sequence ID" value="KAF2207046.1"/>
    <property type="molecule type" value="Genomic_DNA"/>
</dbReference>
<dbReference type="InterPro" id="IPR052337">
    <property type="entry name" value="SAT4-like"/>
</dbReference>
<feature type="domain" description="Rhodopsin" evidence="8">
    <location>
        <begin position="49"/>
        <end position="288"/>
    </location>
</feature>
<dbReference type="OrthoDB" id="5401779at2759"/>
<dbReference type="AlphaFoldDB" id="A0A6A6F005"/>
<name>A0A6A6F005_9PEZI</name>
<gene>
    <name evidence="9" type="ORF">CERZMDRAFT_119154</name>
</gene>
<dbReference type="Pfam" id="PF20684">
    <property type="entry name" value="Fung_rhodopsin"/>
    <property type="match status" value="1"/>
</dbReference>
<feature type="transmembrane region" description="Helical" evidence="7">
    <location>
        <begin position="65"/>
        <end position="87"/>
    </location>
</feature>
<evidence type="ECO:0000256" key="7">
    <source>
        <dbReference type="SAM" id="Phobius"/>
    </source>
</evidence>
<keyword evidence="2 7" id="KW-0812">Transmembrane</keyword>
<feature type="transmembrane region" description="Helical" evidence="7">
    <location>
        <begin position="27"/>
        <end position="53"/>
    </location>
</feature>
<dbReference type="PANTHER" id="PTHR33048">
    <property type="entry name" value="PTH11-LIKE INTEGRAL MEMBRANE PROTEIN (AFU_ORTHOLOGUE AFUA_5G11245)"/>
    <property type="match status" value="1"/>
</dbReference>
<dbReference type="InterPro" id="IPR049326">
    <property type="entry name" value="Rhodopsin_dom_fungi"/>
</dbReference>
<feature type="compositionally biased region" description="Basic and acidic residues" evidence="6">
    <location>
        <begin position="376"/>
        <end position="393"/>
    </location>
</feature>
<feature type="transmembrane region" description="Helical" evidence="7">
    <location>
        <begin position="266"/>
        <end position="288"/>
    </location>
</feature>
<comment type="subcellular location">
    <subcellularLocation>
        <location evidence="1">Membrane</location>
        <topology evidence="1">Multi-pass membrane protein</topology>
    </subcellularLocation>
</comment>
<feature type="compositionally biased region" description="Polar residues" evidence="6">
    <location>
        <begin position="344"/>
        <end position="362"/>
    </location>
</feature>
<protein>
    <recommendedName>
        <fullName evidence="8">Rhodopsin domain-containing protein</fullName>
    </recommendedName>
</protein>
<feature type="transmembrane region" description="Helical" evidence="7">
    <location>
        <begin position="107"/>
        <end position="126"/>
    </location>
</feature>
<evidence type="ECO:0000256" key="6">
    <source>
        <dbReference type="SAM" id="MobiDB-lite"/>
    </source>
</evidence>
<evidence type="ECO:0000256" key="2">
    <source>
        <dbReference type="ARBA" id="ARBA00022692"/>
    </source>
</evidence>
<comment type="similarity">
    <text evidence="5">Belongs to the SAT4 family.</text>
</comment>
<dbReference type="Proteomes" id="UP000799539">
    <property type="component" value="Unassembled WGS sequence"/>
</dbReference>
<keyword evidence="3 7" id="KW-1133">Transmembrane helix</keyword>
<evidence type="ECO:0000259" key="8">
    <source>
        <dbReference type="Pfam" id="PF20684"/>
    </source>
</evidence>
<accession>A0A6A6F005</accession>
<sequence length="393" mass="44018">MSSSLPLGDTVPDERTSLAFVSHQEVLALYAVAGAFLALAMMAVVCRTLTLYLKRTWGQWDDWTMIFSIAPAASMAAFMCVQGGRIAYGPLGEDPMKWLHRIIFDAWMIQISCLTALYAAKLSLCIRYLRIADNADDWFWRLSMVAIVFLTAHYVSSIIVWLTQCLPVAKFWDFTIPGKCVNINAWNMCKQQAVNAISLATDAVVLLLPIRPIWKLRMPIKQRLAIIGIFGLGSLSTVAGCLRLNYLHQFYAGPNDLGQTIILIEIWSYIEITLGIFCGCAPSFRTLLISLRGYIRRTAAWKKMSSPNSTETDTATSRKCSEPSKEASLPTSREPRFEMVQWGGQVSTNNRGQTGSCTSQQRIMEALDTDVQEDDQPTHHDTYQHTGHDKLDV</sequence>
<feature type="transmembrane region" description="Helical" evidence="7">
    <location>
        <begin position="138"/>
        <end position="162"/>
    </location>
</feature>
<feature type="region of interest" description="Disordered" evidence="6">
    <location>
        <begin position="305"/>
        <end position="393"/>
    </location>
</feature>
<feature type="compositionally biased region" description="Polar residues" evidence="6">
    <location>
        <begin position="305"/>
        <end position="318"/>
    </location>
</feature>